<organism evidence="7 8">
    <name type="scientific">Tothia fuscella</name>
    <dbReference type="NCBI Taxonomy" id="1048955"/>
    <lineage>
        <taxon>Eukaryota</taxon>
        <taxon>Fungi</taxon>
        <taxon>Dikarya</taxon>
        <taxon>Ascomycota</taxon>
        <taxon>Pezizomycotina</taxon>
        <taxon>Dothideomycetes</taxon>
        <taxon>Pleosporomycetidae</taxon>
        <taxon>Venturiales</taxon>
        <taxon>Cylindrosympodiaceae</taxon>
        <taxon>Tothia</taxon>
    </lineage>
</organism>
<reference evidence="7" key="1">
    <citation type="journal article" date="2020" name="Stud. Mycol.">
        <title>101 Dothideomycetes genomes: a test case for predicting lifestyles and emergence of pathogens.</title>
        <authorList>
            <person name="Haridas S."/>
            <person name="Albert R."/>
            <person name="Binder M."/>
            <person name="Bloem J."/>
            <person name="Labutti K."/>
            <person name="Salamov A."/>
            <person name="Andreopoulos B."/>
            <person name="Baker S."/>
            <person name="Barry K."/>
            <person name="Bills G."/>
            <person name="Bluhm B."/>
            <person name="Cannon C."/>
            <person name="Castanera R."/>
            <person name="Culley D."/>
            <person name="Daum C."/>
            <person name="Ezra D."/>
            <person name="Gonzalez J."/>
            <person name="Henrissat B."/>
            <person name="Kuo A."/>
            <person name="Liang C."/>
            <person name="Lipzen A."/>
            <person name="Lutzoni F."/>
            <person name="Magnuson J."/>
            <person name="Mondo S."/>
            <person name="Nolan M."/>
            <person name="Ohm R."/>
            <person name="Pangilinan J."/>
            <person name="Park H.-J."/>
            <person name="Ramirez L."/>
            <person name="Alfaro M."/>
            <person name="Sun H."/>
            <person name="Tritt A."/>
            <person name="Yoshinaga Y."/>
            <person name="Zwiers L.-H."/>
            <person name="Turgeon B."/>
            <person name="Goodwin S."/>
            <person name="Spatafora J."/>
            <person name="Crous P."/>
            <person name="Grigoriev I."/>
        </authorList>
    </citation>
    <scope>NUCLEOTIDE SEQUENCE</scope>
    <source>
        <strain evidence="7">CBS 130266</strain>
    </source>
</reference>
<dbReference type="SMART" id="SM00066">
    <property type="entry name" value="GAL4"/>
    <property type="match status" value="1"/>
</dbReference>
<comment type="caution">
    <text evidence="7">The sequence shown here is derived from an EMBL/GenBank/DDBJ whole genome shotgun (WGS) entry which is preliminary data.</text>
</comment>
<sequence>MSACYERDQYRLSRRRSCLACIQRKRKCDRTWPKCQRCVARASQCLYPNEIILQPQQSINFDAVQSVPALLPPRGQPSSSWQLQQYPTEPSLLFTGVDGGSPFESHFHPSNSRSMLDDDFIFGSIEDDVSRQLLQSSAQSNIIQAIPSNSSLQRRVQYVAKRLATIPRTFAERGQTSFIHRMQFQLRNPLALQDAMSMSALYCLKNAENQPLVFQALEDKCQQLITSTNALLTSKLDLLAALQALLVYQIMRLFDGDIRLRAHAEVDEQIMNSWGDKLKAHMDNGKQTTPAELNTLNTGSMTIDYETEWQSWLVDESIRRTMITASMLKGVYNFLKLGHDSPTELRVRFTAQVALWTAQSEVCWRRTLEEKGRFEVWVTQWDEEMTEARPDDLDELGIMIMTMLWGPVATRKWLGQELTTRYGLDMA</sequence>
<dbReference type="AlphaFoldDB" id="A0A9P4TS40"/>
<keyword evidence="2" id="KW-0862">Zinc</keyword>
<dbReference type="GO" id="GO:0000981">
    <property type="term" value="F:DNA-binding transcription factor activity, RNA polymerase II-specific"/>
    <property type="evidence" value="ECO:0007669"/>
    <property type="project" value="InterPro"/>
</dbReference>
<dbReference type="OrthoDB" id="9930022at2759"/>
<keyword evidence="8" id="KW-1185">Reference proteome</keyword>
<name>A0A9P4TS40_9PEZI</name>
<keyword evidence="3" id="KW-0805">Transcription regulation</keyword>
<evidence type="ECO:0000313" key="8">
    <source>
        <dbReference type="Proteomes" id="UP000800235"/>
    </source>
</evidence>
<evidence type="ECO:0000313" key="7">
    <source>
        <dbReference type="EMBL" id="KAF2415487.1"/>
    </source>
</evidence>
<evidence type="ECO:0000256" key="3">
    <source>
        <dbReference type="ARBA" id="ARBA00023015"/>
    </source>
</evidence>
<dbReference type="PANTHER" id="PTHR47660">
    <property type="entry name" value="TRANSCRIPTION FACTOR WITH C2H2 AND ZN(2)-CYS(6) DNA BINDING DOMAIN (EUROFUNG)-RELATED-RELATED"/>
    <property type="match status" value="1"/>
</dbReference>
<keyword evidence="1" id="KW-0479">Metal-binding</keyword>
<dbReference type="GO" id="GO:0008270">
    <property type="term" value="F:zinc ion binding"/>
    <property type="evidence" value="ECO:0007669"/>
    <property type="project" value="InterPro"/>
</dbReference>
<dbReference type="Pfam" id="PF00172">
    <property type="entry name" value="Zn_clus"/>
    <property type="match status" value="1"/>
</dbReference>
<gene>
    <name evidence="7" type="ORF">EJ08DRAFT_691005</name>
</gene>
<proteinExistence type="predicted"/>
<dbReference type="SUPFAM" id="SSF57701">
    <property type="entry name" value="Zn2/Cys6 DNA-binding domain"/>
    <property type="match status" value="1"/>
</dbReference>
<keyword evidence="5" id="KW-0539">Nucleus</keyword>
<accession>A0A9P4TS40</accession>
<dbReference type="InterPro" id="IPR001138">
    <property type="entry name" value="Zn2Cys6_DnaBD"/>
</dbReference>
<dbReference type="Gene3D" id="4.10.240.10">
    <property type="entry name" value="Zn(2)-C6 fungal-type DNA-binding domain"/>
    <property type="match status" value="1"/>
</dbReference>
<feature type="domain" description="Zn(2)-C6 fungal-type" evidence="6">
    <location>
        <begin position="17"/>
        <end position="47"/>
    </location>
</feature>
<protein>
    <recommendedName>
        <fullName evidence="6">Zn(2)-C6 fungal-type domain-containing protein</fullName>
    </recommendedName>
</protein>
<evidence type="ECO:0000256" key="1">
    <source>
        <dbReference type="ARBA" id="ARBA00022723"/>
    </source>
</evidence>
<dbReference type="Proteomes" id="UP000800235">
    <property type="component" value="Unassembled WGS sequence"/>
</dbReference>
<dbReference type="CDD" id="cd00067">
    <property type="entry name" value="GAL4"/>
    <property type="match status" value="1"/>
</dbReference>
<evidence type="ECO:0000256" key="4">
    <source>
        <dbReference type="ARBA" id="ARBA00023163"/>
    </source>
</evidence>
<evidence type="ECO:0000256" key="5">
    <source>
        <dbReference type="ARBA" id="ARBA00023242"/>
    </source>
</evidence>
<evidence type="ECO:0000259" key="6">
    <source>
        <dbReference type="PROSITE" id="PS50048"/>
    </source>
</evidence>
<dbReference type="InterPro" id="IPR036864">
    <property type="entry name" value="Zn2-C6_fun-type_DNA-bd_sf"/>
</dbReference>
<dbReference type="PANTHER" id="PTHR47660:SF3">
    <property type="entry name" value="FINGER DOMAIN PROTEIN, PUTATIVE (AFU_ORTHOLOGUE AFUA_4G03310)-RELATED"/>
    <property type="match status" value="1"/>
</dbReference>
<dbReference type="EMBL" id="MU007204">
    <property type="protein sequence ID" value="KAF2415487.1"/>
    <property type="molecule type" value="Genomic_DNA"/>
</dbReference>
<dbReference type="PROSITE" id="PS50048">
    <property type="entry name" value="ZN2_CY6_FUNGAL_2"/>
    <property type="match status" value="1"/>
</dbReference>
<evidence type="ECO:0000256" key="2">
    <source>
        <dbReference type="ARBA" id="ARBA00022833"/>
    </source>
</evidence>
<keyword evidence="4" id="KW-0804">Transcription</keyword>